<feature type="domain" description="Gfo/Idh/MocA-like oxidoreductase N-terminal" evidence="3">
    <location>
        <begin position="4"/>
        <end position="123"/>
    </location>
</feature>
<keyword evidence="6" id="KW-1185">Reference proteome</keyword>
<evidence type="ECO:0000313" key="6">
    <source>
        <dbReference type="Proteomes" id="UP000253034"/>
    </source>
</evidence>
<gene>
    <name evidence="5" type="ORF">DFR58_102281</name>
</gene>
<reference evidence="5 6" key="1">
    <citation type="submission" date="2018-07" db="EMBL/GenBank/DDBJ databases">
        <title>Genomic Encyclopedia of Type Strains, Phase IV (KMG-IV): sequencing the most valuable type-strain genomes for metagenomic binning, comparative biology and taxonomic classification.</title>
        <authorList>
            <person name="Goeker M."/>
        </authorList>
    </citation>
    <scope>NUCLEOTIDE SEQUENCE [LARGE SCALE GENOMIC DNA]</scope>
    <source>
        <strain evidence="5 6">DSM 27016</strain>
    </source>
</reference>
<dbReference type="GO" id="GO:0000166">
    <property type="term" value="F:nucleotide binding"/>
    <property type="evidence" value="ECO:0007669"/>
    <property type="project" value="InterPro"/>
</dbReference>
<dbReference type="InterPro" id="IPR050984">
    <property type="entry name" value="Gfo/Idh/MocA_domain"/>
</dbReference>
<comment type="similarity">
    <text evidence="1">Belongs to the Gfo/Idh/MocA family.</text>
</comment>
<dbReference type="PANTHER" id="PTHR22604:SF105">
    <property type="entry name" value="TRANS-1,2-DIHYDROBENZENE-1,2-DIOL DEHYDROGENASE"/>
    <property type="match status" value="1"/>
</dbReference>
<dbReference type="Gene3D" id="3.30.360.10">
    <property type="entry name" value="Dihydrodipicolinate Reductase, domain 2"/>
    <property type="match status" value="1"/>
</dbReference>
<dbReference type="Pfam" id="PF22725">
    <property type="entry name" value="GFO_IDH_MocA_C3"/>
    <property type="match status" value="1"/>
</dbReference>
<dbReference type="AlphaFoldDB" id="A0A369BKI7"/>
<dbReference type="EMBL" id="QPJT01000002">
    <property type="protein sequence ID" value="RCX20204.1"/>
    <property type="molecule type" value="Genomic_DNA"/>
</dbReference>
<name>A0A369BKI7_9FIRM</name>
<accession>A0A369BKI7</accession>
<comment type="caution">
    <text evidence="5">The sequence shown here is derived from an EMBL/GenBank/DDBJ whole genome shotgun (WGS) entry which is preliminary data.</text>
</comment>
<feature type="domain" description="GFO/IDH/MocA-like oxidoreductase" evidence="4">
    <location>
        <begin position="133"/>
        <end position="246"/>
    </location>
</feature>
<dbReference type="GO" id="GO:0016491">
    <property type="term" value="F:oxidoreductase activity"/>
    <property type="evidence" value="ECO:0007669"/>
    <property type="project" value="UniProtKB-KW"/>
</dbReference>
<dbReference type="SUPFAM" id="SSF51735">
    <property type="entry name" value="NAD(P)-binding Rossmann-fold domains"/>
    <property type="match status" value="1"/>
</dbReference>
<dbReference type="PANTHER" id="PTHR22604">
    <property type="entry name" value="OXIDOREDUCTASES"/>
    <property type="match status" value="1"/>
</dbReference>
<proteinExistence type="inferred from homology"/>
<dbReference type="Gene3D" id="3.40.50.720">
    <property type="entry name" value="NAD(P)-binding Rossmann-like Domain"/>
    <property type="match status" value="1"/>
</dbReference>
<keyword evidence="2" id="KW-0560">Oxidoreductase</keyword>
<protein>
    <submittedName>
        <fullName evidence="5">Putative dehydrogenase</fullName>
    </submittedName>
</protein>
<evidence type="ECO:0000256" key="1">
    <source>
        <dbReference type="ARBA" id="ARBA00010928"/>
    </source>
</evidence>
<organism evidence="5 6">
    <name type="scientific">Anaerobacterium chartisolvens</name>
    <dbReference type="NCBI Taxonomy" id="1297424"/>
    <lineage>
        <taxon>Bacteria</taxon>
        <taxon>Bacillati</taxon>
        <taxon>Bacillota</taxon>
        <taxon>Clostridia</taxon>
        <taxon>Eubacteriales</taxon>
        <taxon>Oscillospiraceae</taxon>
        <taxon>Anaerobacterium</taxon>
    </lineage>
</organism>
<evidence type="ECO:0000313" key="5">
    <source>
        <dbReference type="EMBL" id="RCX20204.1"/>
    </source>
</evidence>
<dbReference type="RefSeq" id="WP_207659100.1">
    <property type="nucleotide sequence ID" value="NZ_QPJT01000002.1"/>
</dbReference>
<dbReference type="InterPro" id="IPR000683">
    <property type="entry name" value="Gfo/Idh/MocA-like_OxRdtase_N"/>
</dbReference>
<dbReference type="Pfam" id="PF01408">
    <property type="entry name" value="GFO_IDH_MocA"/>
    <property type="match status" value="1"/>
</dbReference>
<evidence type="ECO:0000256" key="2">
    <source>
        <dbReference type="ARBA" id="ARBA00023002"/>
    </source>
</evidence>
<evidence type="ECO:0000259" key="3">
    <source>
        <dbReference type="Pfam" id="PF01408"/>
    </source>
</evidence>
<sequence length="315" mass="35026">MDKIKWGILGYARIAKGSVIPAILKTPNSELYAIASANEKRLEEARSEFQCSKYYSSYTALLDDPEVQAVYIPLPNSLHKEWTIKAARKGKHVLCEKSMGLNAGECIEMADECKKHGVKLMEAFMYRYSTRTQKVKELLGSGVIGEVRHISSTFGIPLQDDKDVRFDPRLGGGALYDVGCYPVNFAGMVTGDAPISVSSQYVSRHGVDVMLSAVLKYESGIICSISCWFGAFLNAHSEITGTKGILKIPNTFDDRPEPITAITSQGSEKIEIEIKDRYALQIEDFADAVINDRSPLFSVDETIRNIRIIEQLLKR</sequence>
<evidence type="ECO:0000259" key="4">
    <source>
        <dbReference type="Pfam" id="PF22725"/>
    </source>
</evidence>
<dbReference type="Proteomes" id="UP000253034">
    <property type="component" value="Unassembled WGS sequence"/>
</dbReference>
<dbReference type="SUPFAM" id="SSF55347">
    <property type="entry name" value="Glyceraldehyde-3-phosphate dehydrogenase-like, C-terminal domain"/>
    <property type="match status" value="1"/>
</dbReference>
<dbReference type="InterPro" id="IPR055170">
    <property type="entry name" value="GFO_IDH_MocA-like_dom"/>
</dbReference>
<dbReference type="InterPro" id="IPR036291">
    <property type="entry name" value="NAD(P)-bd_dom_sf"/>
</dbReference>